<dbReference type="EMBL" id="JALJZU010000008">
    <property type="protein sequence ID" value="MCP2010594.1"/>
    <property type="molecule type" value="Genomic_DNA"/>
</dbReference>
<evidence type="ECO:0000256" key="2">
    <source>
        <dbReference type="SAM" id="SignalP"/>
    </source>
</evidence>
<organism evidence="3 4">
    <name type="scientific">Duganella violaceipulchra</name>
    <dbReference type="NCBI Taxonomy" id="2849652"/>
    <lineage>
        <taxon>Bacteria</taxon>
        <taxon>Pseudomonadati</taxon>
        <taxon>Pseudomonadota</taxon>
        <taxon>Betaproteobacteria</taxon>
        <taxon>Burkholderiales</taxon>
        <taxon>Oxalobacteraceae</taxon>
        <taxon>Telluria group</taxon>
        <taxon>Duganella</taxon>
    </lineage>
</organism>
<evidence type="ECO:0000256" key="1">
    <source>
        <dbReference type="SAM" id="MobiDB-lite"/>
    </source>
</evidence>
<sequence>MRLTIGLLLALPTSTPHAAELIRACDIGTRVAIVRDYPMADTHIYYLRQNGKRTPLFGEPEQSRGSAVLAECVGKKIRALVVLGAFTANFLQGFVLTYRPESGVPERMDFAEKNRPQWLYLSAHEIIVIIPTYGYGETSSKYAAYHHVPGRTDLDRTDGINQLPSPTGFEVVDLRTQALPAKALRNQNAAAAAINTTTISEASTPNTPPVNKASPTSSPRSKPSVAAWPETVDENTVLTQ</sequence>
<reference evidence="3" key="1">
    <citation type="submission" date="2022-03" db="EMBL/GenBank/DDBJ databases">
        <title>Genome Encyclopedia of Bacteria and Archaea VI: Functional Genomics of Type Strains.</title>
        <authorList>
            <person name="Whitman W."/>
        </authorList>
    </citation>
    <scope>NUCLEOTIDE SEQUENCE</scope>
    <source>
        <strain evidence="3">HSC-15S17</strain>
    </source>
</reference>
<accession>A0ABT1GQV9</accession>
<protein>
    <submittedName>
        <fullName evidence="3">Uncharacterized protein</fullName>
    </submittedName>
</protein>
<feature type="chain" id="PRO_5047018275" evidence="2">
    <location>
        <begin position="19"/>
        <end position="240"/>
    </location>
</feature>
<comment type="caution">
    <text evidence="3">The sequence shown here is derived from an EMBL/GenBank/DDBJ whole genome shotgun (WGS) entry which is preliminary data.</text>
</comment>
<evidence type="ECO:0000313" key="3">
    <source>
        <dbReference type="EMBL" id="MCP2010594.1"/>
    </source>
</evidence>
<evidence type="ECO:0000313" key="4">
    <source>
        <dbReference type="Proteomes" id="UP001162889"/>
    </source>
</evidence>
<keyword evidence="2" id="KW-0732">Signal</keyword>
<feature type="signal peptide" evidence="2">
    <location>
        <begin position="1"/>
        <end position="18"/>
    </location>
</feature>
<keyword evidence="4" id="KW-1185">Reference proteome</keyword>
<proteinExistence type="predicted"/>
<feature type="region of interest" description="Disordered" evidence="1">
    <location>
        <begin position="197"/>
        <end position="240"/>
    </location>
</feature>
<name>A0ABT1GQV9_9BURK</name>
<gene>
    <name evidence="3" type="ORF">L1274_004334</name>
</gene>
<dbReference type="Proteomes" id="UP001162889">
    <property type="component" value="Unassembled WGS sequence"/>
</dbReference>